<name>A0A433DA58_9FUNG</name>
<dbReference type="EMBL" id="RBNI01004141">
    <property type="protein sequence ID" value="RUP47745.1"/>
    <property type="molecule type" value="Genomic_DNA"/>
</dbReference>
<evidence type="ECO:0000313" key="1">
    <source>
        <dbReference type="EMBL" id="RUP47745.1"/>
    </source>
</evidence>
<dbReference type="AlphaFoldDB" id="A0A433DA58"/>
<reference evidence="1 2" key="1">
    <citation type="journal article" date="2018" name="New Phytol.">
        <title>Phylogenomics of Endogonaceae and evolution of mycorrhizas within Mucoromycota.</title>
        <authorList>
            <person name="Chang Y."/>
            <person name="Desiro A."/>
            <person name="Na H."/>
            <person name="Sandor L."/>
            <person name="Lipzen A."/>
            <person name="Clum A."/>
            <person name="Barry K."/>
            <person name="Grigoriev I.V."/>
            <person name="Martin F.M."/>
            <person name="Stajich J.E."/>
            <person name="Smith M.E."/>
            <person name="Bonito G."/>
            <person name="Spatafora J.W."/>
        </authorList>
    </citation>
    <scope>NUCLEOTIDE SEQUENCE [LARGE SCALE GENOMIC DNA]</scope>
    <source>
        <strain evidence="1 2">GMNB39</strain>
    </source>
</reference>
<sequence>MRRNVNPIGAQLGQDRLCELFAKLDSPLVERIDIPDDTLDKYFMLIHGNERAEGGGSELLEHDGVGGPVPGKDLVRNNLLDLVASNGGVSGELGADLGLGLAGHECLCLSEEVG</sequence>
<evidence type="ECO:0000313" key="2">
    <source>
        <dbReference type="Proteomes" id="UP000268093"/>
    </source>
</evidence>
<dbReference type="Proteomes" id="UP000268093">
    <property type="component" value="Unassembled WGS sequence"/>
</dbReference>
<proteinExistence type="predicted"/>
<gene>
    <name evidence="1" type="ORF">BC936DRAFT_145379</name>
</gene>
<keyword evidence="2" id="KW-1185">Reference proteome</keyword>
<accession>A0A433DA58</accession>
<protein>
    <submittedName>
        <fullName evidence="1">Uncharacterized protein</fullName>
    </submittedName>
</protein>
<comment type="caution">
    <text evidence="1">The sequence shown here is derived from an EMBL/GenBank/DDBJ whole genome shotgun (WGS) entry which is preliminary data.</text>
</comment>
<organism evidence="1 2">
    <name type="scientific">Jimgerdemannia flammicorona</name>
    <dbReference type="NCBI Taxonomy" id="994334"/>
    <lineage>
        <taxon>Eukaryota</taxon>
        <taxon>Fungi</taxon>
        <taxon>Fungi incertae sedis</taxon>
        <taxon>Mucoromycota</taxon>
        <taxon>Mucoromycotina</taxon>
        <taxon>Endogonomycetes</taxon>
        <taxon>Endogonales</taxon>
        <taxon>Endogonaceae</taxon>
        <taxon>Jimgerdemannia</taxon>
    </lineage>
</organism>